<feature type="domain" description="Mannose-6-phosphate isomerase type II C-terminal" evidence="10">
    <location>
        <begin position="360"/>
        <end position="469"/>
    </location>
</feature>
<dbReference type="Proteomes" id="UP000231516">
    <property type="component" value="Unassembled WGS sequence"/>
</dbReference>
<keyword evidence="4 11" id="KW-0548">Nucleotidyltransferase</keyword>
<gene>
    <name evidence="11" type="ORF">BFP76_12050</name>
</gene>
<dbReference type="RefSeq" id="WP_099591445.1">
    <property type="nucleotide sequence ID" value="NZ_MDGM01000003.1"/>
</dbReference>
<keyword evidence="3 11" id="KW-0808">Transferase</keyword>
<dbReference type="NCBIfam" id="TIGR01479">
    <property type="entry name" value="GMP_PMI"/>
    <property type="match status" value="1"/>
</dbReference>
<name>A0A2G5KAQ7_9RHOB</name>
<dbReference type="InterPro" id="IPR051161">
    <property type="entry name" value="Mannose-6P_isomerase_type2"/>
</dbReference>
<comment type="caution">
    <text evidence="11">The sequence shown here is derived from an EMBL/GenBank/DDBJ whole genome shotgun (WGS) entry which is preliminary data.</text>
</comment>
<comment type="catalytic activity">
    <reaction evidence="7">
        <text>alpha-D-mannose 1-phosphate + GTP + H(+) = GDP-alpha-D-mannose + diphosphate</text>
        <dbReference type="Rhea" id="RHEA:15229"/>
        <dbReference type="ChEBI" id="CHEBI:15378"/>
        <dbReference type="ChEBI" id="CHEBI:33019"/>
        <dbReference type="ChEBI" id="CHEBI:37565"/>
        <dbReference type="ChEBI" id="CHEBI:57527"/>
        <dbReference type="ChEBI" id="CHEBI:58409"/>
        <dbReference type="EC" id="2.7.7.13"/>
    </reaction>
</comment>
<dbReference type="GO" id="GO:0005525">
    <property type="term" value="F:GTP binding"/>
    <property type="evidence" value="ECO:0007669"/>
    <property type="project" value="UniProtKB-KW"/>
</dbReference>
<keyword evidence="12" id="KW-1185">Reference proteome</keyword>
<dbReference type="OrthoDB" id="9806359at2"/>
<dbReference type="InterPro" id="IPR029044">
    <property type="entry name" value="Nucleotide-diphossugar_trans"/>
</dbReference>
<evidence type="ECO:0000259" key="10">
    <source>
        <dbReference type="Pfam" id="PF01050"/>
    </source>
</evidence>
<evidence type="ECO:0000256" key="4">
    <source>
        <dbReference type="ARBA" id="ARBA00022695"/>
    </source>
</evidence>
<dbReference type="CDD" id="cd02213">
    <property type="entry name" value="cupin_PMI_typeII_C"/>
    <property type="match status" value="1"/>
</dbReference>
<proteinExistence type="inferred from homology"/>
<protein>
    <recommendedName>
        <fullName evidence="2">mannose-1-phosphate guanylyltransferase</fullName>
        <ecNumber evidence="2">2.7.7.13</ecNumber>
    </recommendedName>
</protein>
<dbReference type="FunFam" id="2.60.120.10:FF:000032">
    <property type="entry name" value="Mannose-1-phosphate guanylyltransferase/mannose-6-phosphate isomerase"/>
    <property type="match status" value="1"/>
</dbReference>
<dbReference type="GO" id="GO:0009298">
    <property type="term" value="P:GDP-mannose biosynthetic process"/>
    <property type="evidence" value="ECO:0007669"/>
    <property type="project" value="TreeGrafter"/>
</dbReference>
<dbReference type="SUPFAM" id="SSF51182">
    <property type="entry name" value="RmlC-like cupins"/>
    <property type="match status" value="1"/>
</dbReference>
<dbReference type="Pfam" id="PF01050">
    <property type="entry name" value="MannoseP_isomer"/>
    <property type="match status" value="1"/>
</dbReference>
<evidence type="ECO:0000256" key="3">
    <source>
        <dbReference type="ARBA" id="ARBA00022679"/>
    </source>
</evidence>
<evidence type="ECO:0000313" key="12">
    <source>
        <dbReference type="Proteomes" id="UP000231516"/>
    </source>
</evidence>
<dbReference type="InterPro" id="IPR014710">
    <property type="entry name" value="RmlC-like_jellyroll"/>
</dbReference>
<dbReference type="InterPro" id="IPR001538">
    <property type="entry name" value="Man6P_isomerase-2_C"/>
</dbReference>
<evidence type="ECO:0000256" key="5">
    <source>
        <dbReference type="ARBA" id="ARBA00022741"/>
    </source>
</evidence>
<dbReference type="PANTHER" id="PTHR46390">
    <property type="entry name" value="MANNOSE-1-PHOSPHATE GUANYLYLTRANSFERASE"/>
    <property type="match status" value="1"/>
</dbReference>
<comment type="similarity">
    <text evidence="1 8">Belongs to the mannose-6-phosphate isomerase type 2 family.</text>
</comment>
<evidence type="ECO:0000259" key="9">
    <source>
        <dbReference type="Pfam" id="PF00483"/>
    </source>
</evidence>
<dbReference type="GO" id="GO:0000271">
    <property type="term" value="P:polysaccharide biosynthetic process"/>
    <property type="evidence" value="ECO:0007669"/>
    <property type="project" value="InterPro"/>
</dbReference>
<dbReference type="SUPFAM" id="SSF53448">
    <property type="entry name" value="Nucleotide-diphospho-sugar transferases"/>
    <property type="match status" value="1"/>
</dbReference>
<dbReference type="Gene3D" id="3.90.550.10">
    <property type="entry name" value="Spore Coat Polysaccharide Biosynthesis Protein SpsA, Chain A"/>
    <property type="match status" value="1"/>
</dbReference>
<evidence type="ECO:0000256" key="8">
    <source>
        <dbReference type="RuleBase" id="RU004190"/>
    </source>
</evidence>
<organism evidence="11 12">
    <name type="scientific">Paramylibacter kogurei</name>
    <dbReference type="NCBI Taxonomy" id="1889778"/>
    <lineage>
        <taxon>Bacteria</taxon>
        <taxon>Pseudomonadati</taxon>
        <taxon>Pseudomonadota</taxon>
        <taxon>Alphaproteobacteria</taxon>
        <taxon>Rhodobacterales</taxon>
        <taxon>Paracoccaceae</taxon>
        <taxon>Paramylibacter</taxon>
    </lineage>
</organism>
<dbReference type="EC" id="2.7.7.13" evidence="2"/>
<evidence type="ECO:0000256" key="1">
    <source>
        <dbReference type="ARBA" id="ARBA00006115"/>
    </source>
</evidence>
<dbReference type="EMBL" id="MDGM01000003">
    <property type="protein sequence ID" value="PIB26618.1"/>
    <property type="molecule type" value="Genomic_DNA"/>
</dbReference>
<dbReference type="AlphaFoldDB" id="A0A2G5KAQ7"/>
<dbReference type="GO" id="GO:0016853">
    <property type="term" value="F:isomerase activity"/>
    <property type="evidence" value="ECO:0007669"/>
    <property type="project" value="UniProtKB-KW"/>
</dbReference>
<dbReference type="InterPro" id="IPR006375">
    <property type="entry name" value="Man1P_GuaTrfase/Man6P_Isoase"/>
</dbReference>
<dbReference type="InterPro" id="IPR005835">
    <property type="entry name" value="NTP_transferase_dom"/>
</dbReference>
<evidence type="ECO:0000256" key="7">
    <source>
        <dbReference type="ARBA" id="ARBA00047343"/>
    </source>
</evidence>
<dbReference type="Pfam" id="PF00483">
    <property type="entry name" value="NTP_transferase"/>
    <property type="match status" value="1"/>
</dbReference>
<dbReference type="InterPro" id="IPR011051">
    <property type="entry name" value="RmlC_Cupin_sf"/>
</dbReference>
<keyword evidence="6" id="KW-0342">GTP-binding</keyword>
<dbReference type="PANTHER" id="PTHR46390:SF1">
    <property type="entry name" value="MANNOSE-1-PHOSPHATE GUANYLYLTRANSFERASE"/>
    <property type="match status" value="1"/>
</dbReference>
<dbReference type="GO" id="GO:0004475">
    <property type="term" value="F:mannose-1-phosphate guanylyltransferase (GTP) activity"/>
    <property type="evidence" value="ECO:0007669"/>
    <property type="project" value="UniProtKB-EC"/>
</dbReference>
<keyword evidence="5" id="KW-0547">Nucleotide-binding</keyword>
<evidence type="ECO:0000256" key="2">
    <source>
        <dbReference type="ARBA" id="ARBA00012387"/>
    </source>
</evidence>
<keyword evidence="11" id="KW-0413">Isomerase</keyword>
<feature type="domain" description="Nucleotidyl transferase" evidence="9">
    <location>
        <begin position="7"/>
        <end position="287"/>
    </location>
</feature>
<dbReference type="InterPro" id="IPR049577">
    <property type="entry name" value="GMPP_N"/>
</dbReference>
<sequence>MAHKLYPVILCGGSGTRLWPMSRKSYPKQFVSMFGKESLLQSTVRRFAGAGFEPPLMLSNNAFRFLVGDQLAQLDAGPSKIVIEPSMRNTAPAIAAAAVILAKQDPDALILVAPSDHVIEDEAAFQTAVNVAADAAAKGAFVTFGIRPTRPETGFGYIELDAAPDGNVPTALPFEKFVEKPDEKAAEKMVASGRYLWNSGMFMFSANAVLAAFEKHAPAVLSAVKKGVENGAEDLDFFRMSSDYDKADNISFDYAIMENVSGVTVPLDSGWNDLGSWKTVWQEADKDDDGVALGDTATAIDCENTLLQSRGDQVQIVGIGLKNIVAIAMRDAVLVADMDQVQSVKQAVEHLKSINAPQAEEFPKCHRPWGWYETLALGDRFQVKNIMVKPGAQLSLQSHVHRSEHWVVVAGTANVTVDDRVELLTENQSVYIPLGAVHRLENPGKVDLHLIEVQTGSYLGEDDIIRYEDIYARV</sequence>
<dbReference type="FunFam" id="3.90.550.10:FF:000046">
    <property type="entry name" value="Mannose-1-phosphate guanylyltransferase (GDP)"/>
    <property type="match status" value="1"/>
</dbReference>
<accession>A0A2G5KAQ7</accession>
<evidence type="ECO:0000313" key="11">
    <source>
        <dbReference type="EMBL" id="PIB26618.1"/>
    </source>
</evidence>
<reference evidence="11 12" key="1">
    <citation type="submission" date="2016-08" db="EMBL/GenBank/DDBJ databases">
        <title>Draft genome of Amylibacter sp. strain 4G11.</title>
        <authorList>
            <person name="Wong S.-K."/>
            <person name="Hamasaki K."/>
            <person name="Yoshizawa S."/>
        </authorList>
    </citation>
    <scope>NUCLEOTIDE SEQUENCE [LARGE SCALE GENOMIC DNA]</scope>
    <source>
        <strain evidence="11 12">4G11</strain>
    </source>
</reference>
<dbReference type="CDD" id="cd02509">
    <property type="entry name" value="GDP-M1P_Guanylyltransferase"/>
    <property type="match status" value="1"/>
</dbReference>
<dbReference type="Gene3D" id="2.60.120.10">
    <property type="entry name" value="Jelly Rolls"/>
    <property type="match status" value="1"/>
</dbReference>
<evidence type="ECO:0000256" key="6">
    <source>
        <dbReference type="ARBA" id="ARBA00023134"/>
    </source>
</evidence>